<keyword evidence="2" id="KW-0472">Membrane</keyword>
<protein>
    <recommendedName>
        <fullName evidence="3">DUF7330 domain-containing protein</fullName>
    </recommendedName>
</protein>
<gene>
    <name evidence="4" type="ORF">C8F04DRAFT_1104620</name>
</gene>
<feature type="region of interest" description="Disordered" evidence="1">
    <location>
        <begin position="1"/>
        <end position="43"/>
    </location>
</feature>
<feature type="transmembrane region" description="Helical" evidence="2">
    <location>
        <begin position="69"/>
        <end position="91"/>
    </location>
</feature>
<sequence>MIVTDNSPKSPDKASTPLLGGAGGSGGPPAYEPRGGGPSPIGGAQVPYTAVYQPIHAQQREGESAGKRFFKAFLVALGIWFLVSALVGSVVDDRALGYHDYPIPGDVETENCVTEWKGQTIPSPFSSFPYSASTTFDFALPSETLLLISKGQLSSGNLKIKTSTKITDAVQVKVTVHYHTTAVRDSAKICMIGRQKDEAGVGIFTPTYWRRRSRTDFLFFDVELTLPHSTSTQYINALSTDVNNFSHDVETLKNVFFGHVSLTASNGKILTQDVTAETITFTTSNAVITSSLVALDAKVRSSNGHINGHYAVTNSLDLHTTNGAIKVAAILNVSDTETPKTVSMTTSNGVLDAQINLGTSNGKPGSFRVITTTTNSGLTTHIDSAPLDSVLNVDARTSNGRAYLGLPSTYEGKFSAATSNGKLAVSGANPNEPDPACKGDSKCTGRQRTTETSTVNKRLVVGSVYWDKKNAARGKASVTTSNSAVTLSL</sequence>
<evidence type="ECO:0000256" key="1">
    <source>
        <dbReference type="SAM" id="MobiDB-lite"/>
    </source>
</evidence>
<organism evidence="4 5">
    <name type="scientific">Mycena alexandri</name>
    <dbReference type="NCBI Taxonomy" id="1745969"/>
    <lineage>
        <taxon>Eukaryota</taxon>
        <taxon>Fungi</taxon>
        <taxon>Dikarya</taxon>
        <taxon>Basidiomycota</taxon>
        <taxon>Agaricomycotina</taxon>
        <taxon>Agaricomycetes</taxon>
        <taxon>Agaricomycetidae</taxon>
        <taxon>Agaricales</taxon>
        <taxon>Marasmiineae</taxon>
        <taxon>Mycenaceae</taxon>
        <taxon>Mycena</taxon>
    </lineage>
</organism>
<proteinExistence type="predicted"/>
<reference evidence="4" key="1">
    <citation type="submission" date="2023-03" db="EMBL/GenBank/DDBJ databases">
        <title>Massive genome expansion in bonnet fungi (Mycena s.s.) driven by repeated elements and novel gene families across ecological guilds.</title>
        <authorList>
            <consortium name="Lawrence Berkeley National Laboratory"/>
            <person name="Harder C.B."/>
            <person name="Miyauchi S."/>
            <person name="Viragh M."/>
            <person name="Kuo A."/>
            <person name="Thoen E."/>
            <person name="Andreopoulos B."/>
            <person name="Lu D."/>
            <person name="Skrede I."/>
            <person name="Drula E."/>
            <person name="Henrissat B."/>
            <person name="Morin E."/>
            <person name="Kohler A."/>
            <person name="Barry K."/>
            <person name="LaButti K."/>
            <person name="Morin E."/>
            <person name="Salamov A."/>
            <person name="Lipzen A."/>
            <person name="Mereny Z."/>
            <person name="Hegedus B."/>
            <person name="Baldrian P."/>
            <person name="Stursova M."/>
            <person name="Weitz H."/>
            <person name="Taylor A."/>
            <person name="Grigoriev I.V."/>
            <person name="Nagy L.G."/>
            <person name="Martin F."/>
            <person name="Kauserud H."/>
        </authorList>
    </citation>
    <scope>NUCLEOTIDE SEQUENCE</scope>
    <source>
        <strain evidence="4">CBHHK200</strain>
    </source>
</reference>
<evidence type="ECO:0000313" key="5">
    <source>
        <dbReference type="Proteomes" id="UP001218188"/>
    </source>
</evidence>
<accession>A0AAD6X5Y9</accession>
<evidence type="ECO:0000313" key="4">
    <source>
        <dbReference type="EMBL" id="KAJ7033399.1"/>
    </source>
</evidence>
<keyword evidence="2" id="KW-0812">Transmembrane</keyword>
<dbReference type="InterPro" id="IPR055754">
    <property type="entry name" value="DUF7330"/>
</dbReference>
<dbReference type="AlphaFoldDB" id="A0AAD6X5Y9"/>
<dbReference type="Proteomes" id="UP001218188">
    <property type="component" value="Unassembled WGS sequence"/>
</dbReference>
<feature type="region of interest" description="Disordered" evidence="1">
    <location>
        <begin position="425"/>
        <end position="451"/>
    </location>
</feature>
<keyword evidence="5" id="KW-1185">Reference proteome</keyword>
<dbReference type="Pfam" id="PF24016">
    <property type="entry name" value="DUF7330"/>
    <property type="match status" value="1"/>
</dbReference>
<evidence type="ECO:0000256" key="2">
    <source>
        <dbReference type="SAM" id="Phobius"/>
    </source>
</evidence>
<name>A0AAD6X5Y9_9AGAR</name>
<dbReference type="EMBL" id="JARJCM010000065">
    <property type="protein sequence ID" value="KAJ7033399.1"/>
    <property type="molecule type" value="Genomic_DNA"/>
</dbReference>
<evidence type="ECO:0000259" key="3">
    <source>
        <dbReference type="Pfam" id="PF24016"/>
    </source>
</evidence>
<comment type="caution">
    <text evidence="4">The sequence shown here is derived from an EMBL/GenBank/DDBJ whole genome shotgun (WGS) entry which is preliminary data.</text>
</comment>
<keyword evidence="2" id="KW-1133">Transmembrane helix</keyword>
<feature type="domain" description="DUF7330" evidence="3">
    <location>
        <begin position="299"/>
        <end position="427"/>
    </location>
</feature>